<name>A0A8H4P9R8_9HYPO</name>
<dbReference type="SUPFAM" id="SSF52540">
    <property type="entry name" value="P-loop containing nucleoside triphosphate hydrolases"/>
    <property type="match status" value="1"/>
</dbReference>
<dbReference type="Proteomes" id="UP000554235">
    <property type="component" value="Unassembled WGS sequence"/>
</dbReference>
<accession>A0A8H4P9R8</accession>
<dbReference type="AlphaFoldDB" id="A0A8H4P9R8"/>
<reference evidence="2 3" key="1">
    <citation type="submission" date="2020-01" db="EMBL/GenBank/DDBJ databases">
        <title>Identification and distribution of gene clusters putatively required for synthesis of sphingolipid metabolism inhibitors in phylogenetically diverse species of the filamentous fungus Fusarium.</title>
        <authorList>
            <person name="Kim H.-S."/>
            <person name="Busman M."/>
            <person name="Brown D.W."/>
            <person name="Divon H."/>
            <person name="Uhlig S."/>
            <person name="Proctor R.H."/>
        </authorList>
    </citation>
    <scope>NUCLEOTIDE SEQUENCE [LARGE SCALE GENOMIC DNA]</scope>
    <source>
        <strain evidence="2 3">NRRL 20459</strain>
    </source>
</reference>
<evidence type="ECO:0000313" key="2">
    <source>
        <dbReference type="EMBL" id="KAF4467624.1"/>
    </source>
</evidence>
<protein>
    <submittedName>
        <fullName evidence="2">SNF2 family N-terminal domain</fullName>
    </submittedName>
</protein>
<sequence length="982" mass="109079">MFGVRVKLTVISAQATAVYLALCPPLVTSRRRNSARLPYRSDSESPRGLHCLLARAPSTMAMLQPYSQVVDLDGLMLALLTADTPQNCERLLSLSCFRRADTTGGSAEPLVYRHAHTLYSYKDTISVLPHDPEQPNNSEAILTIRIRGPDNSNIWSWRTLPFSDEPSFQHCLLQITKLTSDTELPAGDDPVAVKEPVQEPVQDEPMMGPSEADGGDDSDSGDVRDHVPQGTESNVDEALNEPVCIIVSDDSDSDSDEAVEDGDGEEEQYPAEPAEVQGIMGHLYQVNSLPPDDIPAFARMFCMDPSCVSDDTVKKLPGTLKPIRIHQLAFLFRVATSVLQQSSVKGHYLADAPGRGKTISMLAVFLMTRYVQLIRDHIGGNPNLHLPEGHHEEGVRCPLGDSFGIQCLCEPGNPLAQYEAHTARGFNLQVVARQLEAGWCAEYEAYIDTIINDTSNPLHGEPVLHGYTIDGSWALVPIRNTSPALTFKDLHIKVGYKPTNRQYVTVNAGEKLLYFDQYASKSSAAASSPWSGPPVKVWVKEKGSNPKQYHAIPRALVSPSSISIDEYHQCDGRNNKFNEAIRAICTRTQPCSQPRPWVFFQSGTPFQKGATDLCASYEIIQCDIAKSRLFDEAMKEVSRQQRQDIHDDEDNETVAVIMQAVRHISPWVTARAPGSPILAGSRLSRQLPPYLRTCLHFKTPQQWQAAYHGHVEQARNEIAAAMSASAAGGAEFSMFWKLKSMHTLMRGAHCPGLRPLLSVNQNFPWRADAVNRDLSNEDDSLYFRHVEDYTGNDPMFAKLETIIRDASQGAVNHRNTRHSDSRPLHVLLYATFPATAAASYAFLKTKCGRFAEPVLASSNLAPPKRVELIQHILDRARVLERDGIPKSIVLVTTFGAMGTGSNQLVFCNVMVKFGEPWLATETEQAIGRLQREGQLRQVHVLDFFRDDNDAEILIRERNRIRDRILSNKRLSGNRLLPNLPLS</sequence>
<organism evidence="2 3">
    <name type="scientific">Fusarium albosuccineum</name>
    <dbReference type="NCBI Taxonomy" id="1237068"/>
    <lineage>
        <taxon>Eukaryota</taxon>
        <taxon>Fungi</taxon>
        <taxon>Dikarya</taxon>
        <taxon>Ascomycota</taxon>
        <taxon>Pezizomycotina</taxon>
        <taxon>Sordariomycetes</taxon>
        <taxon>Hypocreomycetidae</taxon>
        <taxon>Hypocreales</taxon>
        <taxon>Nectriaceae</taxon>
        <taxon>Fusarium</taxon>
        <taxon>Fusarium decemcellulare species complex</taxon>
    </lineage>
</organism>
<dbReference type="EMBL" id="JAADYS010000720">
    <property type="protein sequence ID" value="KAF4467624.1"/>
    <property type="molecule type" value="Genomic_DNA"/>
</dbReference>
<feature type="compositionally biased region" description="Acidic residues" evidence="1">
    <location>
        <begin position="249"/>
        <end position="269"/>
    </location>
</feature>
<comment type="caution">
    <text evidence="2">The sequence shown here is derived from an EMBL/GenBank/DDBJ whole genome shotgun (WGS) entry which is preliminary data.</text>
</comment>
<dbReference type="InterPro" id="IPR027417">
    <property type="entry name" value="P-loop_NTPase"/>
</dbReference>
<gene>
    <name evidence="2" type="ORF">FALBO_5492</name>
</gene>
<proteinExistence type="predicted"/>
<keyword evidence="3" id="KW-1185">Reference proteome</keyword>
<dbReference type="Gene3D" id="3.40.50.300">
    <property type="entry name" value="P-loop containing nucleotide triphosphate hydrolases"/>
    <property type="match status" value="1"/>
</dbReference>
<evidence type="ECO:0000313" key="3">
    <source>
        <dbReference type="Proteomes" id="UP000554235"/>
    </source>
</evidence>
<evidence type="ECO:0000256" key="1">
    <source>
        <dbReference type="SAM" id="MobiDB-lite"/>
    </source>
</evidence>
<dbReference type="OrthoDB" id="5100009at2759"/>
<feature type="region of interest" description="Disordered" evidence="1">
    <location>
        <begin position="182"/>
        <end position="269"/>
    </location>
</feature>